<dbReference type="InParanoid" id="A0LU56"/>
<feature type="transmembrane region" description="Helical" evidence="5">
    <location>
        <begin position="170"/>
        <end position="190"/>
    </location>
</feature>
<keyword evidence="3 5" id="KW-1133">Transmembrane helix</keyword>
<dbReference type="InterPro" id="IPR053153">
    <property type="entry name" value="APC_K+_Transporter"/>
</dbReference>
<dbReference type="Gene3D" id="1.20.1740.10">
    <property type="entry name" value="Amino acid/polyamine transporter I"/>
    <property type="match status" value="1"/>
</dbReference>
<dbReference type="GO" id="GO:0016020">
    <property type="term" value="C:membrane"/>
    <property type="evidence" value="ECO:0007669"/>
    <property type="project" value="UniProtKB-SubCell"/>
</dbReference>
<name>A0LU56_ACIC1</name>
<keyword evidence="8" id="KW-1185">Reference proteome</keyword>
<dbReference type="InterPro" id="IPR004365">
    <property type="entry name" value="NA-bd_OB_tRNA"/>
</dbReference>
<dbReference type="Gene3D" id="2.40.50.140">
    <property type="entry name" value="Nucleic acid-binding proteins"/>
    <property type="match status" value="1"/>
</dbReference>
<feature type="domain" description="OB" evidence="6">
    <location>
        <begin position="699"/>
        <end position="771"/>
    </location>
</feature>
<organism evidence="7 8">
    <name type="scientific">Acidothermus cellulolyticus (strain ATCC 43068 / DSM 8971 / 11B)</name>
    <dbReference type="NCBI Taxonomy" id="351607"/>
    <lineage>
        <taxon>Bacteria</taxon>
        <taxon>Bacillati</taxon>
        <taxon>Actinomycetota</taxon>
        <taxon>Actinomycetes</taxon>
        <taxon>Acidothermales</taxon>
        <taxon>Acidothermaceae</taxon>
        <taxon>Acidothermus</taxon>
    </lineage>
</organism>
<evidence type="ECO:0000313" key="8">
    <source>
        <dbReference type="Proteomes" id="UP000008221"/>
    </source>
</evidence>
<evidence type="ECO:0000256" key="4">
    <source>
        <dbReference type="ARBA" id="ARBA00023136"/>
    </source>
</evidence>
<feature type="transmembrane region" description="Helical" evidence="5">
    <location>
        <begin position="475"/>
        <end position="492"/>
    </location>
</feature>
<dbReference type="GO" id="GO:0022857">
    <property type="term" value="F:transmembrane transporter activity"/>
    <property type="evidence" value="ECO:0007669"/>
    <property type="project" value="InterPro"/>
</dbReference>
<feature type="transmembrane region" description="Helical" evidence="5">
    <location>
        <begin position="448"/>
        <end position="469"/>
    </location>
</feature>
<evidence type="ECO:0000256" key="5">
    <source>
        <dbReference type="SAM" id="Phobius"/>
    </source>
</evidence>
<gene>
    <name evidence="7" type="ordered locus">Acel_1194</name>
</gene>
<feature type="transmembrane region" description="Helical" evidence="5">
    <location>
        <begin position="81"/>
        <end position="108"/>
    </location>
</feature>
<dbReference type="PANTHER" id="PTHR47704">
    <property type="entry name" value="POTASSIUM TRANSPORTER KIMA"/>
    <property type="match status" value="1"/>
</dbReference>
<feature type="transmembrane region" description="Helical" evidence="5">
    <location>
        <begin position="244"/>
        <end position="267"/>
    </location>
</feature>
<dbReference type="GO" id="GO:0003676">
    <property type="term" value="F:nucleic acid binding"/>
    <property type="evidence" value="ECO:0007669"/>
    <property type="project" value="InterPro"/>
</dbReference>
<dbReference type="Pfam" id="PF13520">
    <property type="entry name" value="AA_permease_2"/>
    <property type="match status" value="1"/>
</dbReference>
<dbReference type="Proteomes" id="UP000008221">
    <property type="component" value="Chromosome"/>
</dbReference>
<keyword evidence="4 5" id="KW-0472">Membrane</keyword>
<feature type="transmembrane region" description="Helical" evidence="5">
    <location>
        <begin position="329"/>
        <end position="353"/>
    </location>
</feature>
<dbReference type="InterPro" id="IPR012340">
    <property type="entry name" value="NA-bd_OB-fold"/>
</dbReference>
<dbReference type="InterPro" id="IPR002293">
    <property type="entry name" value="AA/rel_permease1"/>
</dbReference>
<dbReference type="STRING" id="351607.Acel_1194"/>
<feature type="transmembrane region" description="Helical" evidence="5">
    <location>
        <begin position="202"/>
        <end position="224"/>
    </location>
</feature>
<dbReference type="EMBL" id="CP000481">
    <property type="protein sequence ID" value="ABK52966.1"/>
    <property type="molecule type" value="Genomic_DNA"/>
</dbReference>
<keyword evidence="2 5" id="KW-0812">Transmembrane</keyword>
<dbReference type="KEGG" id="ace:Acel_1194"/>
<sequence length="774" mass="83782">MDHQISSSPAAVDALPLPHPPALRESLAYRLKCRLLGPPLVTARLRHERLSEPVALGVLSPDCISSSAYGPEEMLIELLPYFGVLAFTLVLPVTATILFILLLLTFSYRDVVSVYTRSGGSYVVARENFGPRVAQIAAVALLIDYVVTVAVQCSAGTVAVASAIPALGRYSLEITIGVVLLIAYGNLRGIREAGRSFAAPTYLYAFFMVVMIAVGLVRAALGTLPAVDPRTISDALPVGHHSDVLSFAAIFVLLRSFANGGSSLTGFEAISNGISVFRQPESVHARRVLVAMALILGVLVGGVSLLAYLTHVPPRVTGYPSVVAQEARLVFGDGVAGHVLFALLQIASALILYTGGNTSFNGFPFLASFVAEDSFLPRQLTKRGHRLVYSNGIIVLTAVAVALLLVTGARVNALVPFYAIGVFTGFTMAGAGLVRYHWRRRGTGWRRWVVINFLAAVMCAAVVLIFAIVKFTEGAWVVVVLFPILVFALIRINERYRAEQAALAAQRDQVLTPANYVRHQVYVLVNEIDLASLAALRYAATLRPTTLSAVHVAIDGPHARTLQDDWQRIIQRIPLEIVNCPDRRLERAVMQLVFQAAQRPGTHVTVVLPRRRFGWLGQLMHDRTADKLAGIISRIPNVVATIVPHDALPREFGRRHAAAMAERQVTNEGAIARSAPPDGLVADDGATRIAALRWRQTATVVGRIHSVEVQPVGAAPTLRCEVFDDTGGIQVLFLGRRTIPGIEPGRCIRLTGTVTEHRGSLAIFNPKYELLTEP</sequence>
<reference evidence="7 8" key="1">
    <citation type="journal article" date="2009" name="Genome Res.">
        <title>Complete genome of the cellulolytic thermophile Acidothermus cellulolyticus 11B provides insights into its ecophysiological and evolutionary adaptations.</title>
        <authorList>
            <person name="Barabote R.D."/>
            <person name="Xie G."/>
            <person name="Leu D.H."/>
            <person name="Normand P."/>
            <person name="Necsulea A."/>
            <person name="Daubin V."/>
            <person name="Medigue C."/>
            <person name="Adney W.S."/>
            <person name="Xu X.C."/>
            <person name="Lapidus A."/>
            <person name="Parales R.E."/>
            <person name="Detter C."/>
            <person name="Pujic P."/>
            <person name="Bruce D."/>
            <person name="Lavire C."/>
            <person name="Challacombe J.F."/>
            <person name="Brettin T.S."/>
            <person name="Berry A.M."/>
        </authorList>
    </citation>
    <scope>NUCLEOTIDE SEQUENCE [LARGE SCALE GENOMIC DNA]</scope>
    <source>
        <strain evidence="8">ATCC 43068 / DSM 8971 / 11B</strain>
    </source>
</reference>
<dbReference type="HOGENOM" id="CLU_017999_1_1_11"/>
<feature type="transmembrane region" description="Helical" evidence="5">
    <location>
        <begin position="288"/>
        <end position="309"/>
    </location>
</feature>
<accession>A0LU56</accession>
<feature type="transmembrane region" description="Helical" evidence="5">
    <location>
        <begin position="387"/>
        <end position="409"/>
    </location>
</feature>
<proteinExistence type="predicted"/>
<dbReference type="PANTHER" id="PTHR47704:SF1">
    <property type="entry name" value="POTASSIUM TRANSPORTER KIMA"/>
    <property type="match status" value="1"/>
</dbReference>
<evidence type="ECO:0000256" key="2">
    <source>
        <dbReference type="ARBA" id="ARBA00022692"/>
    </source>
</evidence>
<feature type="transmembrane region" description="Helical" evidence="5">
    <location>
        <begin position="136"/>
        <end position="164"/>
    </location>
</feature>
<evidence type="ECO:0000259" key="6">
    <source>
        <dbReference type="Pfam" id="PF01336"/>
    </source>
</evidence>
<comment type="subcellular location">
    <subcellularLocation>
        <location evidence="1">Membrane</location>
        <topology evidence="1">Multi-pass membrane protein</topology>
    </subcellularLocation>
</comment>
<protein>
    <submittedName>
        <fullName evidence="7">Amino acid/polyamine/organocation transporter, APC superfamily</fullName>
    </submittedName>
</protein>
<dbReference type="AlphaFoldDB" id="A0LU56"/>
<dbReference type="eggNOG" id="COG0531">
    <property type="taxonomic scope" value="Bacteria"/>
</dbReference>
<dbReference type="Pfam" id="PF01336">
    <property type="entry name" value="tRNA_anti-codon"/>
    <property type="match status" value="1"/>
</dbReference>
<feature type="transmembrane region" description="Helical" evidence="5">
    <location>
        <begin position="415"/>
        <end position="436"/>
    </location>
</feature>
<evidence type="ECO:0000313" key="7">
    <source>
        <dbReference type="EMBL" id="ABK52966.1"/>
    </source>
</evidence>
<evidence type="ECO:0000256" key="1">
    <source>
        <dbReference type="ARBA" id="ARBA00004141"/>
    </source>
</evidence>
<dbReference type="CDD" id="cd04488">
    <property type="entry name" value="RecG_wedge_OBF"/>
    <property type="match status" value="1"/>
</dbReference>
<evidence type="ECO:0000256" key="3">
    <source>
        <dbReference type="ARBA" id="ARBA00022989"/>
    </source>
</evidence>